<evidence type="ECO:0000256" key="3">
    <source>
        <dbReference type="ARBA" id="ARBA00022801"/>
    </source>
</evidence>
<dbReference type="AlphaFoldDB" id="A0A5C8PCS0"/>
<keyword evidence="4 6" id="KW-0862">Zinc</keyword>
<dbReference type="GO" id="GO:0051603">
    <property type="term" value="P:proteolysis involved in protein catabolic process"/>
    <property type="evidence" value="ECO:0007669"/>
    <property type="project" value="TreeGrafter"/>
</dbReference>
<comment type="similarity">
    <text evidence="6">Belongs to the peptidase M48 family.</text>
</comment>
<keyword evidence="11" id="KW-1185">Reference proteome</keyword>
<dbReference type="InterPro" id="IPR051156">
    <property type="entry name" value="Mito/Outer_Membr_Metalloprot"/>
</dbReference>
<evidence type="ECO:0000259" key="9">
    <source>
        <dbReference type="Pfam" id="PF01435"/>
    </source>
</evidence>
<evidence type="ECO:0000256" key="2">
    <source>
        <dbReference type="ARBA" id="ARBA00022723"/>
    </source>
</evidence>
<evidence type="ECO:0000313" key="10">
    <source>
        <dbReference type="EMBL" id="TXL71296.1"/>
    </source>
</evidence>
<evidence type="ECO:0000256" key="4">
    <source>
        <dbReference type="ARBA" id="ARBA00022833"/>
    </source>
</evidence>
<feature type="transmembrane region" description="Helical" evidence="8">
    <location>
        <begin position="134"/>
        <end position="156"/>
    </location>
</feature>
<comment type="caution">
    <text evidence="10">The sequence shown here is derived from an EMBL/GenBank/DDBJ whole genome shotgun (WGS) entry which is preliminary data.</text>
</comment>
<dbReference type="Pfam" id="PF01435">
    <property type="entry name" value="Peptidase_M48"/>
    <property type="match status" value="1"/>
</dbReference>
<dbReference type="PANTHER" id="PTHR22726:SF1">
    <property type="entry name" value="METALLOENDOPEPTIDASE OMA1, MITOCHONDRIAL"/>
    <property type="match status" value="1"/>
</dbReference>
<comment type="cofactor">
    <cofactor evidence="6">
        <name>Zn(2+)</name>
        <dbReference type="ChEBI" id="CHEBI:29105"/>
    </cofactor>
    <text evidence="6">Binds 1 zinc ion per subunit.</text>
</comment>
<dbReference type="PANTHER" id="PTHR22726">
    <property type="entry name" value="METALLOENDOPEPTIDASE OMA1"/>
    <property type="match status" value="1"/>
</dbReference>
<organism evidence="10 11">
    <name type="scientific">Vineibacter terrae</name>
    <dbReference type="NCBI Taxonomy" id="2586908"/>
    <lineage>
        <taxon>Bacteria</taxon>
        <taxon>Pseudomonadati</taxon>
        <taxon>Pseudomonadota</taxon>
        <taxon>Alphaproteobacteria</taxon>
        <taxon>Hyphomicrobiales</taxon>
        <taxon>Vineibacter</taxon>
    </lineage>
</organism>
<feature type="region of interest" description="Disordered" evidence="7">
    <location>
        <begin position="1"/>
        <end position="22"/>
    </location>
</feature>
<keyword evidence="5 6" id="KW-0482">Metalloprotease</keyword>
<keyword evidence="8" id="KW-1133">Transmembrane helix</keyword>
<reference evidence="10 11" key="1">
    <citation type="submission" date="2019-06" db="EMBL/GenBank/DDBJ databases">
        <title>New taxonomy in bacterial strain CC-CFT640, isolated from vineyard.</title>
        <authorList>
            <person name="Lin S.-Y."/>
            <person name="Tsai C.-F."/>
            <person name="Young C.-C."/>
        </authorList>
    </citation>
    <scope>NUCLEOTIDE SEQUENCE [LARGE SCALE GENOMIC DNA]</scope>
    <source>
        <strain evidence="10 11">CC-CFT640</strain>
    </source>
</reference>
<dbReference type="Proteomes" id="UP000321638">
    <property type="component" value="Unassembled WGS sequence"/>
</dbReference>
<keyword evidence="2" id="KW-0479">Metal-binding</keyword>
<keyword evidence="1 6" id="KW-0645">Protease</keyword>
<protein>
    <submittedName>
        <fullName evidence="10">M48 family metallopeptidase</fullName>
    </submittedName>
</protein>
<name>A0A5C8PCS0_9HYPH</name>
<keyword evidence="8" id="KW-0812">Transmembrane</keyword>
<gene>
    <name evidence="10" type="ORF">FHP25_30500</name>
</gene>
<dbReference type="GO" id="GO:0046872">
    <property type="term" value="F:metal ion binding"/>
    <property type="evidence" value="ECO:0007669"/>
    <property type="project" value="UniProtKB-KW"/>
</dbReference>
<dbReference type="EMBL" id="VDUZ01000045">
    <property type="protein sequence ID" value="TXL71296.1"/>
    <property type="molecule type" value="Genomic_DNA"/>
</dbReference>
<dbReference type="GO" id="GO:0016020">
    <property type="term" value="C:membrane"/>
    <property type="evidence" value="ECO:0007669"/>
    <property type="project" value="TreeGrafter"/>
</dbReference>
<evidence type="ECO:0000256" key="6">
    <source>
        <dbReference type="RuleBase" id="RU003983"/>
    </source>
</evidence>
<sequence length="410" mass="43611">MARSTRWPSPRRLGRGQRSAKACSTCSTPESCEPAMTAPMTARFYDGLHPVAHIVTVKATPAELAATMPDGRVVVRWPTAEIEVVSDAEHEPHALLVCARQPGTRLAIEDEALRQSLAELGGNLARATGRRPRIAPALGGVAAALAITVGVMAFAAEKLPNVVAPFVPYVWQRSLGDSVVTAMTSDMRKCTRPEGQQALQALIDRLQDASSYRRRIDVSVVQNPIVNAFAVPGGRLIVFSGLIDKASGPAEVAGVIAHEVGHVVHHHSMKGLLRAYGFDMVLKLVTGGYSSDVATLGGAGGVLLALRHSRDAEREADQTALELMDKVGMRADGLSTFFGKLLEMQNKQAPGDKGKAPGNGSTKPRDAAEEAGILSTHPPTRERLEATKRPATGAPALSAQEWQALRAICR</sequence>
<feature type="domain" description="Peptidase M48" evidence="9">
    <location>
        <begin position="196"/>
        <end position="389"/>
    </location>
</feature>
<keyword evidence="8" id="KW-0472">Membrane</keyword>
<evidence type="ECO:0000313" key="11">
    <source>
        <dbReference type="Proteomes" id="UP000321638"/>
    </source>
</evidence>
<dbReference type="InterPro" id="IPR001915">
    <property type="entry name" value="Peptidase_M48"/>
</dbReference>
<accession>A0A5C8PCS0</accession>
<evidence type="ECO:0000256" key="5">
    <source>
        <dbReference type="ARBA" id="ARBA00023049"/>
    </source>
</evidence>
<evidence type="ECO:0000256" key="7">
    <source>
        <dbReference type="SAM" id="MobiDB-lite"/>
    </source>
</evidence>
<dbReference type="CDD" id="cd07332">
    <property type="entry name" value="M48C_Oma1_like"/>
    <property type="match status" value="1"/>
</dbReference>
<evidence type="ECO:0000256" key="8">
    <source>
        <dbReference type="SAM" id="Phobius"/>
    </source>
</evidence>
<feature type="compositionally biased region" description="Basic and acidic residues" evidence="7">
    <location>
        <begin position="379"/>
        <end position="388"/>
    </location>
</feature>
<feature type="region of interest" description="Disordered" evidence="7">
    <location>
        <begin position="348"/>
        <end position="397"/>
    </location>
</feature>
<keyword evidence="3 6" id="KW-0378">Hydrolase</keyword>
<dbReference type="OrthoDB" id="9810445at2"/>
<evidence type="ECO:0000256" key="1">
    <source>
        <dbReference type="ARBA" id="ARBA00022670"/>
    </source>
</evidence>
<dbReference type="GO" id="GO:0004222">
    <property type="term" value="F:metalloendopeptidase activity"/>
    <property type="evidence" value="ECO:0007669"/>
    <property type="project" value="InterPro"/>
</dbReference>
<proteinExistence type="inferred from homology"/>
<dbReference type="Gene3D" id="3.30.2010.10">
    <property type="entry name" value="Metalloproteases ('zincins'), catalytic domain"/>
    <property type="match status" value="1"/>
</dbReference>